<gene>
    <name evidence="1" type="ORF">TBRA_LOCUS5440</name>
</gene>
<dbReference type="Proteomes" id="UP000479190">
    <property type="component" value="Unassembled WGS sequence"/>
</dbReference>
<sequence length="70" mass="8104">MHDAQQLRSSIGTTGRLELKNSKDVMIRYCDEFYIILNHKISWVCQPRIRGRGSHQPVVLSDTWSNSCVK</sequence>
<feature type="non-terminal residue" evidence="1">
    <location>
        <position position="70"/>
    </location>
</feature>
<accession>A0A6H5IA35</accession>
<evidence type="ECO:0000313" key="2">
    <source>
        <dbReference type="Proteomes" id="UP000479190"/>
    </source>
</evidence>
<reference evidence="1 2" key="1">
    <citation type="submission" date="2020-02" db="EMBL/GenBank/DDBJ databases">
        <authorList>
            <person name="Ferguson B K."/>
        </authorList>
    </citation>
    <scope>NUCLEOTIDE SEQUENCE [LARGE SCALE GENOMIC DNA]</scope>
</reference>
<dbReference type="EMBL" id="CADCXV010000714">
    <property type="protein sequence ID" value="CAB0033539.1"/>
    <property type="molecule type" value="Genomic_DNA"/>
</dbReference>
<evidence type="ECO:0000313" key="1">
    <source>
        <dbReference type="EMBL" id="CAB0033539.1"/>
    </source>
</evidence>
<protein>
    <submittedName>
        <fullName evidence="1">Uncharacterized protein</fullName>
    </submittedName>
</protein>
<keyword evidence="2" id="KW-1185">Reference proteome</keyword>
<proteinExistence type="predicted"/>
<organism evidence="1 2">
    <name type="scientific">Trichogramma brassicae</name>
    <dbReference type="NCBI Taxonomy" id="86971"/>
    <lineage>
        <taxon>Eukaryota</taxon>
        <taxon>Metazoa</taxon>
        <taxon>Ecdysozoa</taxon>
        <taxon>Arthropoda</taxon>
        <taxon>Hexapoda</taxon>
        <taxon>Insecta</taxon>
        <taxon>Pterygota</taxon>
        <taxon>Neoptera</taxon>
        <taxon>Endopterygota</taxon>
        <taxon>Hymenoptera</taxon>
        <taxon>Apocrita</taxon>
        <taxon>Proctotrupomorpha</taxon>
        <taxon>Chalcidoidea</taxon>
        <taxon>Trichogrammatidae</taxon>
        <taxon>Trichogramma</taxon>
    </lineage>
</organism>
<name>A0A6H5IA35_9HYME</name>
<dbReference type="AlphaFoldDB" id="A0A6H5IA35"/>